<dbReference type="AlphaFoldDB" id="A0A0C9R4A8"/>
<evidence type="ECO:0000313" key="2">
    <source>
        <dbReference type="EMBL" id="JAG71418.1"/>
    </source>
</evidence>
<organism evidence="2">
    <name type="scientific">Fopius arisanus</name>
    <dbReference type="NCBI Taxonomy" id="64838"/>
    <lineage>
        <taxon>Eukaryota</taxon>
        <taxon>Metazoa</taxon>
        <taxon>Ecdysozoa</taxon>
        <taxon>Arthropoda</taxon>
        <taxon>Hexapoda</taxon>
        <taxon>Insecta</taxon>
        <taxon>Pterygota</taxon>
        <taxon>Neoptera</taxon>
        <taxon>Endopterygota</taxon>
        <taxon>Hymenoptera</taxon>
        <taxon>Apocrita</taxon>
        <taxon>Ichneumonoidea</taxon>
        <taxon>Braconidae</taxon>
        <taxon>Opiinae</taxon>
        <taxon>Fopius</taxon>
    </lineage>
</organism>
<name>A0A0C9R4A8_9HYME</name>
<sequence>MALTKTSKYKCVVFPRDKGRLKSIDGLPSSWIFNDPNLDKLFSYYPENELKDEKKYKEVIAMIKACADPDKSWPIHEVEIRGIADHYEELEEKLKRLGKQSFVFTTDSEVSPKEKALVERDIYKRQVVESCSKNLDNLFESGKCELKTPLSSSHRKSSMSGVNSTGKLTSNQLILTDSNLTNSSSDDTFLTKTQSKDLEKSGSSLEGSTTTFSISPKHGQKQKARKRALECSASPSGTTLLSKSSVEKLKKKPRTIDDSDWEKTKESVDKKLAGTNIVGESNGVTAEIIASTPYKAAEKSAIVLSTSKKKIRRPELSHNASTSSSSSSSLNNSKIFRKRSRNGKRRVPVNDVRSSLAAEKNSESRKSPEILSNMTANLHSASGKIEPLRSSVLSKKNIGLGRENILDCEDGTLRDIVINGFLDVRNIGRKIDRLKGQIVELKNEVAYFRNIFKTGQLVDTIELESEGDAEQDGFTLPCKTMVELQAFDKKLKDDKQYRRKMYAKMSGCLNKDRSISRNLGEVIRKIISQDVGNKITPLKKMNGKQVFKDLKLYSCIYAVLSHKFGSKKEPFALAKYHEGLKGVLNHTGDWSGGRSRRGKKVKQLNINELNVSDRSFLEDGEE</sequence>
<feature type="region of interest" description="Disordered" evidence="1">
    <location>
        <begin position="193"/>
        <end position="238"/>
    </location>
</feature>
<accession>A0A0C9R4A8</accession>
<gene>
    <name evidence="2" type="ORF">g.18588</name>
</gene>
<evidence type="ECO:0000256" key="1">
    <source>
        <dbReference type="SAM" id="MobiDB-lite"/>
    </source>
</evidence>
<proteinExistence type="predicted"/>
<feature type="compositionally biased region" description="Polar residues" evidence="1">
    <location>
        <begin position="201"/>
        <end position="214"/>
    </location>
</feature>
<dbReference type="EMBL" id="GBYB01001651">
    <property type="protein sequence ID" value="JAG71418.1"/>
    <property type="molecule type" value="Transcribed_RNA"/>
</dbReference>
<feature type="compositionally biased region" description="Basic residues" evidence="1">
    <location>
        <begin position="335"/>
        <end position="347"/>
    </location>
</feature>
<reference evidence="2" key="1">
    <citation type="submission" date="2015-01" db="EMBL/GenBank/DDBJ databases">
        <title>Transcriptome Assembly of Fopius arisanus.</title>
        <authorList>
            <person name="Geib S."/>
        </authorList>
    </citation>
    <scope>NUCLEOTIDE SEQUENCE</scope>
</reference>
<feature type="region of interest" description="Disordered" evidence="1">
    <location>
        <begin position="310"/>
        <end position="370"/>
    </location>
</feature>
<protein>
    <submittedName>
        <fullName evidence="2">Uncharacterized protein</fullName>
    </submittedName>
</protein>
<feature type="compositionally biased region" description="Low complexity" evidence="1">
    <location>
        <begin position="317"/>
        <end position="333"/>
    </location>
</feature>